<dbReference type="PANTHER" id="PTHR11228">
    <property type="entry name" value="RADICAL SAM DOMAIN PROTEIN"/>
    <property type="match status" value="1"/>
</dbReference>
<dbReference type="InterPro" id="IPR012840">
    <property type="entry name" value="NrdG2"/>
</dbReference>
<dbReference type="InterPro" id="IPR058240">
    <property type="entry name" value="rSAM_sf"/>
</dbReference>
<dbReference type="Gene3D" id="3.20.20.70">
    <property type="entry name" value="Aldolase class I"/>
    <property type="match status" value="1"/>
</dbReference>
<keyword evidence="5" id="KW-0479">Metal-binding</keyword>
<dbReference type="InterPro" id="IPR007197">
    <property type="entry name" value="rSAM"/>
</dbReference>
<dbReference type="PROSITE" id="PS01087">
    <property type="entry name" value="RADICAL_ACTIVATING"/>
    <property type="match status" value="1"/>
</dbReference>
<dbReference type="GO" id="GO:0051539">
    <property type="term" value="F:4 iron, 4 sulfur cluster binding"/>
    <property type="evidence" value="ECO:0007669"/>
    <property type="project" value="UniProtKB-KW"/>
</dbReference>
<evidence type="ECO:0000256" key="5">
    <source>
        <dbReference type="ARBA" id="ARBA00022723"/>
    </source>
</evidence>
<evidence type="ECO:0000256" key="3">
    <source>
        <dbReference type="ARBA" id="ARBA00022485"/>
    </source>
</evidence>
<dbReference type="PROSITE" id="PS51918">
    <property type="entry name" value="RADICAL_SAM"/>
    <property type="match status" value="1"/>
</dbReference>
<dbReference type="SFLD" id="SFLDS00029">
    <property type="entry name" value="Radical_SAM"/>
    <property type="match status" value="1"/>
</dbReference>
<keyword evidence="11" id="KW-1185">Reference proteome</keyword>
<keyword evidence="8" id="KW-0411">Iron-sulfur</keyword>
<dbReference type="InterPro" id="IPR001989">
    <property type="entry name" value="Radical_activat_CS"/>
</dbReference>
<dbReference type="STRING" id="639282.DEFDS_1634"/>
<dbReference type="Proteomes" id="UP000001520">
    <property type="component" value="Chromosome"/>
</dbReference>
<dbReference type="RefSeq" id="WP_013008338.1">
    <property type="nucleotide sequence ID" value="NC_013939.1"/>
</dbReference>
<dbReference type="GO" id="GO:0016491">
    <property type="term" value="F:oxidoreductase activity"/>
    <property type="evidence" value="ECO:0007669"/>
    <property type="project" value="UniProtKB-KW"/>
</dbReference>
<evidence type="ECO:0000256" key="8">
    <source>
        <dbReference type="ARBA" id="ARBA00023014"/>
    </source>
</evidence>
<evidence type="ECO:0000259" key="9">
    <source>
        <dbReference type="PROSITE" id="PS51918"/>
    </source>
</evidence>
<evidence type="ECO:0000313" key="10">
    <source>
        <dbReference type="EMBL" id="BAI81092.1"/>
    </source>
</evidence>
<dbReference type="EMBL" id="AP011529">
    <property type="protein sequence ID" value="BAI81092.1"/>
    <property type="molecule type" value="Genomic_DNA"/>
</dbReference>
<dbReference type="GO" id="GO:0046872">
    <property type="term" value="F:metal ion binding"/>
    <property type="evidence" value="ECO:0007669"/>
    <property type="project" value="UniProtKB-KW"/>
</dbReference>
<dbReference type="eggNOG" id="COG1180">
    <property type="taxonomic scope" value="Bacteria"/>
</dbReference>
<dbReference type="HOGENOM" id="CLU_078147_2_0_0"/>
<dbReference type="AlphaFoldDB" id="D3P8Q2"/>
<evidence type="ECO:0000313" key="11">
    <source>
        <dbReference type="Proteomes" id="UP000001520"/>
    </source>
</evidence>
<dbReference type="SFLD" id="SFLDG01094">
    <property type="entry name" value="Uncharacterised_Radical_SAM_Su"/>
    <property type="match status" value="1"/>
</dbReference>
<sequence length="227" mass="26966">MIVADFEPVSLNDYPGKVSAVVFISGCNLLCRFCYNRELVLKKLVKDKTEDFFEYLILNKIKYVAITGGEPLFHPHILDFFEKLKKLGVSIKLDTNGFSYAKFKKALEKSLLNYVAMDVKGFSDEDIRFITRKNYRFRDFLKSYELLKSYDIPFELRITMWKDFDKEDLLHFLSFVDRNDKIILQKPIFDKPFLDKRFASFVRNVDFERNIKIFQECFSNVVVRNFV</sequence>
<dbReference type="PANTHER" id="PTHR11228:SF27">
    <property type="entry name" value="GLYCYL-RADICAL ENZYME ACTIVATING ENZYME MJ1227-RELATED"/>
    <property type="match status" value="1"/>
</dbReference>
<dbReference type="SFLD" id="SFLDG01067">
    <property type="entry name" value="SPASM/twitch_domain_containing"/>
    <property type="match status" value="1"/>
</dbReference>
<evidence type="ECO:0000256" key="2">
    <source>
        <dbReference type="ARBA" id="ARBA00009777"/>
    </source>
</evidence>
<name>D3P8Q2_DEFDS</name>
<evidence type="ECO:0000256" key="6">
    <source>
        <dbReference type="ARBA" id="ARBA00023002"/>
    </source>
</evidence>
<dbReference type="OrthoDB" id="9782387at2"/>
<dbReference type="NCBIfam" id="TIGR02495">
    <property type="entry name" value="NrdG2"/>
    <property type="match status" value="1"/>
</dbReference>
<comment type="cofactor">
    <cofactor evidence="1">
        <name>[4Fe-4S] cluster</name>
        <dbReference type="ChEBI" id="CHEBI:49883"/>
    </cofactor>
</comment>
<evidence type="ECO:0000256" key="7">
    <source>
        <dbReference type="ARBA" id="ARBA00023004"/>
    </source>
</evidence>
<keyword evidence="7" id="KW-0408">Iron</keyword>
<dbReference type="InterPro" id="IPR050377">
    <property type="entry name" value="Radical_SAM_PqqE_MftC-like"/>
</dbReference>
<protein>
    <submittedName>
        <fullName evidence="10">Anaerobic ribonucleoside-triphosphate reductase activating protein</fullName>
        <ecNumber evidence="10">1.97.1.-</ecNumber>
    </submittedName>
</protein>
<evidence type="ECO:0000256" key="1">
    <source>
        <dbReference type="ARBA" id="ARBA00001966"/>
    </source>
</evidence>
<dbReference type="KEGG" id="ddf:DEFDS_1634"/>
<dbReference type="CDD" id="cd01335">
    <property type="entry name" value="Radical_SAM"/>
    <property type="match status" value="1"/>
</dbReference>
<proteinExistence type="inferred from homology"/>
<organism evidence="10 11">
    <name type="scientific">Deferribacter desulfuricans (strain DSM 14783 / JCM 11476 / NBRC 101012 / SSM1)</name>
    <dbReference type="NCBI Taxonomy" id="639282"/>
    <lineage>
        <taxon>Bacteria</taxon>
        <taxon>Pseudomonadati</taxon>
        <taxon>Deferribacterota</taxon>
        <taxon>Deferribacteres</taxon>
        <taxon>Deferribacterales</taxon>
        <taxon>Deferribacteraceae</taxon>
        <taxon>Deferribacter</taxon>
    </lineage>
</organism>
<dbReference type="InterPro" id="IPR013785">
    <property type="entry name" value="Aldolase_TIM"/>
</dbReference>
<evidence type="ECO:0000256" key="4">
    <source>
        <dbReference type="ARBA" id="ARBA00022691"/>
    </source>
</evidence>
<dbReference type="Pfam" id="PF04055">
    <property type="entry name" value="Radical_SAM"/>
    <property type="match status" value="1"/>
</dbReference>
<feature type="domain" description="Radical SAM core" evidence="9">
    <location>
        <begin position="12"/>
        <end position="220"/>
    </location>
</feature>
<comment type="similarity">
    <text evidence="2">Belongs to the organic radical-activating enzymes family.</text>
</comment>
<dbReference type="EC" id="1.97.1.-" evidence="10"/>
<dbReference type="SUPFAM" id="SSF102114">
    <property type="entry name" value="Radical SAM enzymes"/>
    <property type="match status" value="1"/>
</dbReference>
<keyword evidence="4" id="KW-0949">S-adenosyl-L-methionine</keyword>
<accession>D3P8Q2</accession>
<gene>
    <name evidence="10" type="ordered locus">DEFDS_1634</name>
</gene>
<reference evidence="10 11" key="1">
    <citation type="journal article" date="2010" name="DNA Res.">
        <title>Bacterial lifestyle in a deep-sea hydrothermal vent chimney revealed by the genome sequence of the thermophilic bacterium Deferribacter desulfuricans SSM1.</title>
        <authorList>
            <person name="Takaki Y."/>
            <person name="Shimamura S."/>
            <person name="Nakagawa S."/>
            <person name="Fukuhara Y."/>
            <person name="Horikawa H."/>
            <person name="Ankai A."/>
            <person name="Harada T."/>
            <person name="Hosoyama A."/>
            <person name="Oguchi A."/>
            <person name="Fukui S."/>
            <person name="Fujita N."/>
            <person name="Takami H."/>
            <person name="Takai K."/>
        </authorList>
    </citation>
    <scope>NUCLEOTIDE SEQUENCE [LARGE SCALE GENOMIC DNA]</scope>
    <source>
        <strain evidence="11">DSM 14783 / JCM 11476 / NBRC 101012 / SSM1</strain>
    </source>
</reference>
<keyword evidence="3" id="KW-0004">4Fe-4S</keyword>
<keyword evidence="6 10" id="KW-0560">Oxidoreductase</keyword>